<dbReference type="Pfam" id="PF03613">
    <property type="entry name" value="EIID-AGA"/>
    <property type="match status" value="1"/>
</dbReference>
<evidence type="ECO:0000256" key="6">
    <source>
        <dbReference type="ARBA" id="ARBA00022692"/>
    </source>
</evidence>
<dbReference type="PANTHER" id="PTHR32502">
    <property type="entry name" value="N-ACETYLGALACTOSAMINE PERMEASE II COMPONENT-RELATED"/>
    <property type="match status" value="1"/>
</dbReference>
<evidence type="ECO:0000256" key="1">
    <source>
        <dbReference type="ARBA" id="ARBA00004651"/>
    </source>
</evidence>
<evidence type="ECO:0000256" key="8">
    <source>
        <dbReference type="ARBA" id="ARBA00023136"/>
    </source>
</evidence>
<reference evidence="10" key="2">
    <citation type="journal article" date="2022" name="Clin. Infect. Dis.">
        <title>Association between Clostridium innocuum and antibiotic-associated diarrhea in adults and children: A cross-sectional study and comparative genomics analysis.</title>
        <authorList>
            <person name="Cherny K.E."/>
            <person name="Muscat E.B."/>
            <person name="Balaji A."/>
            <person name="Mukherjee J."/>
            <person name="Ozer E.A."/>
            <person name="Angarone M.P."/>
            <person name="Hauser A.R."/>
            <person name="Sichel J.S."/>
            <person name="Amponsah E."/>
            <person name="Kociolek L.K."/>
        </authorList>
    </citation>
    <scope>NUCLEOTIDE SEQUENCE</scope>
    <source>
        <strain evidence="10">NU1-AC-029v</strain>
    </source>
</reference>
<evidence type="ECO:0000256" key="2">
    <source>
        <dbReference type="ARBA" id="ARBA00022448"/>
    </source>
</evidence>
<evidence type="ECO:0000256" key="5">
    <source>
        <dbReference type="ARBA" id="ARBA00022683"/>
    </source>
</evidence>
<keyword evidence="5" id="KW-0598">Phosphotransferase system</keyword>
<accession>A0AAP2UPY1</accession>
<dbReference type="EMBL" id="CP048838">
    <property type="protein sequence ID" value="QJA04015.1"/>
    <property type="molecule type" value="Genomic_DNA"/>
</dbReference>
<proteinExistence type="predicted"/>
<feature type="transmembrane region" description="Helical" evidence="9">
    <location>
        <begin position="123"/>
        <end position="143"/>
    </location>
</feature>
<evidence type="ECO:0000313" key="13">
    <source>
        <dbReference type="Proteomes" id="UP001203972"/>
    </source>
</evidence>
<keyword evidence="4" id="KW-0762">Sugar transport</keyword>
<dbReference type="EMBL" id="JAKTMA010000028">
    <property type="protein sequence ID" value="MCR0234152.1"/>
    <property type="molecule type" value="Genomic_DNA"/>
</dbReference>
<keyword evidence="7 9" id="KW-1133">Transmembrane helix</keyword>
<dbReference type="Proteomes" id="UP001203972">
    <property type="component" value="Unassembled WGS sequence"/>
</dbReference>
<dbReference type="PROSITE" id="PS51108">
    <property type="entry name" value="PTS_EIID"/>
    <property type="match status" value="1"/>
</dbReference>
<organism evidence="10 13">
    <name type="scientific">Clostridium innocuum</name>
    <dbReference type="NCBI Taxonomy" id="1522"/>
    <lineage>
        <taxon>Bacteria</taxon>
        <taxon>Bacillati</taxon>
        <taxon>Bacillota</taxon>
        <taxon>Clostridia</taxon>
        <taxon>Eubacteriales</taxon>
        <taxon>Clostridiaceae</taxon>
        <taxon>Clostridium</taxon>
    </lineage>
</organism>
<protein>
    <submittedName>
        <fullName evidence="10">PTS system mannose/fructose/sorbose family transporter subunit IID</fullName>
    </submittedName>
</protein>
<feature type="transmembrane region" description="Helical" evidence="9">
    <location>
        <begin position="234"/>
        <end position="251"/>
    </location>
</feature>
<comment type="subcellular location">
    <subcellularLocation>
        <location evidence="1">Cell membrane</location>
        <topology evidence="1">Multi-pass membrane protein</topology>
    </subcellularLocation>
</comment>
<evidence type="ECO:0000256" key="4">
    <source>
        <dbReference type="ARBA" id="ARBA00022597"/>
    </source>
</evidence>
<dbReference type="InterPro" id="IPR050303">
    <property type="entry name" value="GatZ_KbaZ_carbometab"/>
</dbReference>
<sequence>MVEQKKDRITKTTEPLTKKEIDTIWRRFYNAYGVAGSFDALSGPNFLWGLEPLFDKYYDNDKKCEELLKHYKFFNTENIFGSVIYGIVTAMEEAKALGKDVDDELIQSTKTSLMGPMAGIGDALNPGLIVPLLLSIAITLSTGGSILGAVFYIIVYNLVVILISKVLFYSGYRLGLDSIQTLIGEASNKIRDSFLLLGTTIMGGIAASYVGINLLVTYPSGNDQVSLQGLLDGIFPKLLPLLLVLGCWQLMAKKNVSVVKMILILIIAVFVLAAIGII</sequence>
<evidence type="ECO:0000313" key="10">
    <source>
        <dbReference type="EMBL" id="MCR0234152.1"/>
    </source>
</evidence>
<dbReference type="GO" id="GO:0005886">
    <property type="term" value="C:plasma membrane"/>
    <property type="evidence" value="ECO:0007669"/>
    <property type="project" value="UniProtKB-SubCell"/>
</dbReference>
<dbReference type="RefSeq" id="WP_002611149.1">
    <property type="nucleotide sequence ID" value="NZ_BAAACC010000035.1"/>
</dbReference>
<keyword evidence="8 9" id="KW-0472">Membrane</keyword>
<feature type="transmembrane region" description="Helical" evidence="9">
    <location>
        <begin position="258"/>
        <end position="277"/>
    </location>
</feature>
<dbReference type="Proteomes" id="UP000503330">
    <property type="component" value="Chromosome"/>
</dbReference>
<dbReference type="PANTHER" id="PTHR32502:SF5">
    <property type="entry name" value="N-ACETYLGALACTOSAMINE PERMEASE IID COMPONENT-RELATED"/>
    <property type="match status" value="1"/>
</dbReference>
<feature type="transmembrane region" description="Helical" evidence="9">
    <location>
        <begin position="193"/>
        <end position="214"/>
    </location>
</feature>
<feature type="transmembrane region" description="Helical" evidence="9">
    <location>
        <begin position="149"/>
        <end position="172"/>
    </location>
</feature>
<evidence type="ECO:0000313" key="11">
    <source>
        <dbReference type="EMBL" id="QJA04015.1"/>
    </source>
</evidence>
<dbReference type="AlphaFoldDB" id="A0AAP2UPY1"/>
<dbReference type="InterPro" id="IPR004704">
    <property type="entry name" value="PTS_IID_man"/>
</dbReference>
<reference evidence="11 12" key="1">
    <citation type="submission" date="2020-02" db="EMBL/GenBank/DDBJ databases">
        <authorList>
            <person name="Kociolek L.K."/>
            <person name="Ozer E.A."/>
        </authorList>
    </citation>
    <scope>NUCLEOTIDE SEQUENCE [LARGE SCALE GENOMIC DNA]</scope>
    <source>
        <strain evidence="11 12">ATCC 14501</strain>
    </source>
</reference>
<name>A0AAP2UPY1_CLOIN</name>
<evidence type="ECO:0000256" key="9">
    <source>
        <dbReference type="SAM" id="Phobius"/>
    </source>
</evidence>
<keyword evidence="2" id="KW-0813">Transport</keyword>
<dbReference type="GeneID" id="61927269"/>
<evidence type="ECO:0000256" key="7">
    <source>
        <dbReference type="ARBA" id="ARBA00022989"/>
    </source>
</evidence>
<keyword evidence="6 9" id="KW-0812">Transmembrane</keyword>
<keyword evidence="3" id="KW-1003">Cell membrane</keyword>
<gene>
    <name evidence="11" type="ORF">G4D54_16990</name>
    <name evidence="10" type="ORF">MKC95_15370</name>
</gene>
<evidence type="ECO:0000313" key="12">
    <source>
        <dbReference type="Proteomes" id="UP000503330"/>
    </source>
</evidence>
<evidence type="ECO:0000256" key="3">
    <source>
        <dbReference type="ARBA" id="ARBA00022475"/>
    </source>
</evidence>
<dbReference type="GO" id="GO:0009401">
    <property type="term" value="P:phosphoenolpyruvate-dependent sugar phosphotransferase system"/>
    <property type="evidence" value="ECO:0007669"/>
    <property type="project" value="UniProtKB-KW"/>
</dbReference>